<dbReference type="STRING" id="33097.A0A150G6I3"/>
<name>A0A150G6I3_GONPE</name>
<accession>A0A150G6I3</accession>
<comment type="catalytic activity">
    <reaction evidence="5">
        <text>L-glutamyl-[protein] + L-glutamate + ATP = gamma-L-glutamyl-L-glutamyl-[protein] + ADP + phosphate + H(+)</text>
        <dbReference type="Rhea" id="RHEA:60144"/>
        <dbReference type="Rhea" id="RHEA-COMP:10208"/>
        <dbReference type="Rhea" id="RHEA-COMP:15517"/>
        <dbReference type="ChEBI" id="CHEBI:15378"/>
        <dbReference type="ChEBI" id="CHEBI:29973"/>
        <dbReference type="ChEBI" id="CHEBI:29985"/>
        <dbReference type="ChEBI" id="CHEBI:30616"/>
        <dbReference type="ChEBI" id="CHEBI:43474"/>
        <dbReference type="ChEBI" id="CHEBI:143622"/>
        <dbReference type="ChEBI" id="CHEBI:456216"/>
    </reaction>
    <physiologicalReaction direction="left-to-right" evidence="5">
        <dbReference type="Rhea" id="RHEA:60145"/>
    </physiologicalReaction>
</comment>
<evidence type="ECO:0000256" key="5">
    <source>
        <dbReference type="ARBA" id="ARBA00049274"/>
    </source>
</evidence>
<evidence type="ECO:0000256" key="1">
    <source>
        <dbReference type="ARBA" id="ARBA00022598"/>
    </source>
</evidence>
<dbReference type="OrthoDB" id="202825at2759"/>
<comment type="caution">
    <text evidence="7">The sequence shown here is derived from an EMBL/GenBank/DDBJ whole genome shotgun (WGS) entry which is preliminary data.</text>
</comment>
<keyword evidence="1" id="KW-0436">Ligase</keyword>
<dbReference type="EMBL" id="LSYV01000056">
    <property type="protein sequence ID" value="KXZ45431.1"/>
    <property type="molecule type" value="Genomic_DNA"/>
</dbReference>
<dbReference type="InterPro" id="IPR004344">
    <property type="entry name" value="TTL/TTLL_fam"/>
</dbReference>
<dbReference type="PROSITE" id="PS51221">
    <property type="entry name" value="TTL"/>
    <property type="match status" value="1"/>
</dbReference>
<protein>
    <recommendedName>
        <fullName evidence="4">Tubulin--tyrosine ligase-like protein 5</fullName>
    </recommendedName>
</protein>
<dbReference type="GO" id="GO:0036064">
    <property type="term" value="C:ciliary basal body"/>
    <property type="evidence" value="ECO:0007669"/>
    <property type="project" value="TreeGrafter"/>
</dbReference>
<dbReference type="GO" id="GO:0015631">
    <property type="term" value="F:tubulin binding"/>
    <property type="evidence" value="ECO:0007669"/>
    <property type="project" value="TreeGrafter"/>
</dbReference>
<dbReference type="AlphaFoldDB" id="A0A150G6I3"/>
<organism evidence="7 8">
    <name type="scientific">Gonium pectorale</name>
    <name type="common">Green alga</name>
    <dbReference type="NCBI Taxonomy" id="33097"/>
    <lineage>
        <taxon>Eukaryota</taxon>
        <taxon>Viridiplantae</taxon>
        <taxon>Chlorophyta</taxon>
        <taxon>core chlorophytes</taxon>
        <taxon>Chlorophyceae</taxon>
        <taxon>CS clade</taxon>
        <taxon>Chlamydomonadales</taxon>
        <taxon>Volvocaceae</taxon>
        <taxon>Gonium</taxon>
    </lineage>
</organism>
<dbReference type="Pfam" id="PF03133">
    <property type="entry name" value="TTL"/>
    <property type="match status" value="2"/>
</dbReference>
<dbReference type="Proteomes" id="UP000075714">
    <property type="component" value="Unassembled WGS sequence"/>
</dbReference>
<dbReference type="PANTHER" id="PTHR12241">
    <property type="entry name" value="TUBULIN POLYGLUTAMYLASE"/>
    <property type="match status" value="1"/>
</dbReference>
<dbReference type="GO" id="GO:0005524">
    <property type="term" value="F:ATP binding"/>
    <property type="evidence" value="ECO:0007669"/>
    <property type="project" value="UniProtKB-KW"/>
</dbReference>
<evidence type="ECO:0000256" key="6">
    <source>
        <dbReference type="SAM" id="MobiDB-lite"/>
    </source>
</evidence>
<dbReference type="SUPFAM" id="SSF56059">
    <property type="entry name" value="Glutathione synthetase ATP-binding domain-like"/>
    <property type="match status" value="1"/>
</dbReference>
<dbReference type="Gene3D" id="3.30.470.20">
    <property type="entry name" value="ATP-grasp fold, B domain"/>
    <property type="match status" value="1"/>
</dbReference>
<feature type="compositionally biased region" description="Low complexity" evidence="6">
    <location>
        <begin position="503"/>
        <end position="519"/>
    </location>
</feature>
<proteinExistence type="predicted"/>
<dbReference type="GO" id="GO:0000226">
    <property type="term" value="P:microtubule cytoskeleton organization"/>
    <property type="evidence" value="ECO:0007669"/>
    <property type="project" value="TreeGrafter"/>
</dbReference>
<evidence type="ECO:0000313" key="8">
    <source>
        <dbReference type="Proteomes" id="UP000075714"/>
    </source>
</evidence>
<keyword evidence="2" id="KW-0547">Nucleotide-binding</keyword>
<evidence type="ECO:0000256" key="2">
    <source>
        <dbReference type="ARBA" id="ARBA00022741"/>
    </source>
</evidence>
<evidence type="ECO:0000256" key="3">
    <source>
        <dbReference type="ARBA" id="ARBA00022840"/>
    </source>
</evidence>
<dbReference type="PANTHER" id="PTHR12241:SF145">
    <property type="entry name" value="TUBULIN POLYGLUTAMYLASE TTLL5"/>
    <property type="match status" value="1"/>
</dbReference>
<feature type="region of interest" description="Disordered" evidence="6">
    <location>
        <begin position="490"/>
        <end position="553"/>
    </location>
</feature>
<evidence type="ECO:0000313" key="7">
    <source>
        <dbReference type="EMBL" id="KXZ45431.1"/>
    </source>
</evidence>
<keyword evidence="8" id="KW-1185">Reference proteome</keyword>
<evidence type="ECO:0000256" key="4">
    <source>
        <dbReference type="ARBA" id="ARBA00041448"/>
    </source>
</evidence>
<keyword evidence="3" id="KW-0067">ATP-binding</keyword>
<gene>
    <name evidence="7" type="ORF">GPECTOR_55g337</name>
</gene>
<dbReference type="GO" id="GO:0070740">
    <property type="term" value="F:tubulin-glutamic acid ligase activity"/>
    <property type="evidence" value="ECO:0007669"/>
    <property type="project" value="TreeGrafter"/>
</dbReference>
<sequence>MPCALQVVSGETQSSFLSVKGAFVPESWELYWTVRRACHSVLGAIAPPKRVNCVPGVEAVAFKQPLVRTMQEAYGEAAFEFIPRSYMLPSQYWVWRSWTQAARSPPELPWVLKANEHRGRGVRVMKQRQAQRQALKGIRTEGGSGGGSSVDAGALPAYVLVQSYVRHQFLYDSRPSYLRLWLVVTSVRPLRAYLFRGGVLVFGDRVGGASSAAAAAAGRQAAEGGRRQLLQQEQQQQADGTAGVRQKQQYEMHQVNYWTIEGEKLQPWTLAQLRAHAEASLPGDPRVWERLWDAAQRSVGMVLASASRRMRSAARGLSALEGCGASTVRVSGTGFEVLGVDFLLNSTFHPTLVEVNALPSMARLRAAPGDPAAGGAPDAAATAAAAAAAAAPFDQEKERFLAQTLQLIGVPLLAAPSSAAAAAPEPPLASVGGVLRAFVALLRPPNNETAELQAFLKTHRPNDVAAAAGALPLLRHLLCPVPASWGPAPGWPVLQEEQGQKPAAAAAGSAAGSATSAAAGRRRRRLAGAGNSEVGAGERVDVTGPESLRPRPWDLSRRFSLGTAAPLHGRRRMRSDDASAAVAATAAASATASAMAGELQPDGSGVSTQAAAAAVAGGIPAKRRRLAAAAGGEGAGAVGAAVGGMDTADAAAAEAAACRQRCYEWEVLALIADTEYELEQNLEFEPIFPMAAARDINTAALDIAAAARAAAAGGADGEVPMAGAGASTAAAAGLLNVRLGRQSGMQRFQAGLGFVQESLTAVDLDLMRSMRYMTTVPYVLASARLPYTRADAALAAYEAVRQRPGGCLAAVAVANDAAAKAGAGGSRGGAVHVSNAAMAAAAEVTACAVQLLEETLRKLCDGDGAGGGG</sequence>
<reference evidence="8" key="1">
    <citation type="journal article" date="2016" name="Nat. Commun.">
        <title>The Gonium pectorale genome demonstrates co-option of cell cycle regulation during the evolution of multicellularity.</title>
        <authorList>
            <person name="Hanschen E.R."/>
            <person name="Marriage T.N."/>
            <person name="Ferris P.J."/>
            <person name="Hamaji T."/>
            <person name="Toyoda A."/>
            <person name="Fujiyama A."/>
            <person name="Neme R."/>
            <person name="Noguchi H."/>
            <person name="Minakuchi Y."/>
            <person name="Suzuki M."/>
            <person name="Kawai-Toyooka H."/>
            <person name="Smith D.R."/>
            <person name="Sparks H."/>
            <person name="Anderson J."/>
            <person name="Bakaric R."/>
            <person name="Luria V."/>
            <person name="Karger A."/>
            <person name="Kirschner M.W."/>
            <person name="Durand P.M."/>
            <person name="Michod R.E."/>
            <person name="Nozaki H."/>
            <person name="Olson B.J."/>
        </authorList>
    </citation>
    <scope>NUCLEOTIDE SEQUENCE [LARGE SCALE GENOMIC DNA]</scope>
    <source>
        <strain evidence="8">NIES-2863</strain>
    </source>
</reference>